<reference evidence="1 2" key="1">
    <citation type="submission" date="2015-06" db="EMBL/GenBank/DDBJ databases">
        <title>Draft genome sequence of an Alphaproteobacteria species associated to the Mediterranean sponge Oscarella lobularis.</title>
        <authorList>
            <person name="Jourda C."/>
            <person name="Santini S."/>
            <person name="Claverie J.-M."/>
        </authorList>
    </citation>
    <scope>NUCLEOTIDE SEQUENCE [LARGE SCALE GENOMIC DNA]</scope>
    <source>
        <strain evidence="1">IGS</strain>
    </source>
</reference>
<dbReference type="OrthoDB" id="3010234at2"/>
<dbReference type="AlphaFoldDB" id="A0A0J9E7X8"/>
<keyword evidence="2" id="KW-1185">Reference proteome</keyword>
<sequence length="217" mass="24876">MPLKDKRRADTPQVVLVTAARNEAAYLPEWIFHHLYFGVSRIELHINRSQDQSEEIARTIASHVPELTVYNADAIDRQHRVGFDIQLAILKAARKRIARKAKRGDYTMFLDVDEFWVPTDIETPIQQVIAAAGHPAIAAFGWLNLISDLEPFAATLCPELVGYPDRLVKSAFRSKITVKDFNPHGVRPLWPFTKIWNGNGRKLTWRQPFRADDFFLS</sequence>
<gene>
    <name evidence="1" type="ORF">AIOL_002837</name>
</gene>
<proteinExistence type="predicted"/>
<dbReference type="SUPFAM" id="SSF53448">
    <property type="entry name" value="Nucleotide-diphospho-sugar transferases"/>
    <property type="match status" value="1"/>
</dbReference>
<dbReference type="InterPro" id="IPR029044">
    <property type="entry name" value="Nucleotide-diphossugar_trans"/>
</dbReference>
<dbReference type="RefSeq" id="WP_049643547.1">
    <property type="nucleotide sequence ID" value="NZ_LFTY01000002.1"/>
</dbReference>
<dbReference type="STRING" id="1675527.AIOL_002837"/>
<evidence type="ECO:0000313" key="1">
    <source>
        <dbReference type="EMBL" id="KMW57869.1"/>
    </source>
</evidence>
<name>A0A0J9E7X8_9RHOB</name>
<dbReference type="PATRIC" id="fig|1675527.3.peg.2971"/>
<dbReference type="Proteomes" id="UP000037178">
    <property type="component" value="Unassembled WGS sequence"/>
</dbReference>
<accession>A0A0J9E7X8</accession>
<dbReference type="Pfam" id="PF13704">
    <property type="entry name" value="Glyco_tranf_2_4"/>
    <property type="match status" value="1"/>
</dbReference>
<dbReference type="Gene3D" id="3.90.550.10">
    <property type="entry name" value="Spore Coat Polysaccharide Biosynthesis Protein SpsA, Chain A"/>
    <property type="match status" value="1"/>
</dbReference>
<comment type="caution">
    <text evidence="1">The sequence shown here is derived from an EMBL/GenBank/DDBJ whole genome shotgun (WGS) entry which is preliminary data.</text>
</comment>
<protein>
    <submittedName>
        <fullName evidence="1">Uncharacterized protein</fullName>
    </submittedName>
</protein>
<dbReference type="EMBL" id="LFTY01000002">
    <property type="protein sequence ID" value="KMW57869.1"/>
    <property type="molecule type" value="Genomic_DNA"/>
</dbReference>
<dbReference type="CDD" id="cd00761">
    <property type="entry name" value="Glyco_tranf_GTA_type"/>
    <property type="match status" value="1"/>
</dbReference>
<organism evidence="1 2">
    <name type="scientific">Candidatus Rhodobacter oscarellae</name>
    <dbReference type="NCBI Taxonomy" id="1675527"/>
    <lineage>
        <taxon>Bacteria</taxon>
        <taxon>Pseudomonadati</taxon>
        <taxon>Pseudomonadota</taxon>
        <taxon>Alphaproteobacteria</taxon>
        <taxon>Rhodobacterales</taxon>
        <taxon>Rhodobacter group</taxon>
        <taxon>Rhodobacter</taxon>
    </lineage>
</organism>
<evidence type="ECO:0000313" key="2">
    <source>
        <dbReference type="Proteomes" id="UP000037178"/>
    </source>
</evidence>